<reference evidence="1 2" key="1">
    <citation type="submission" date="2014-04" db="EMBL/GenBank/DDBJ databases">
        <title>Characterization and application of a salt tolerant electro-active bacterium.</title>
        <authorList>
            <person name="Yang L."/>
            <person name="Wei S."/>
            <person name="Tay Q.X.M."/>
        </authorList>
    </citation>
    <scope>NUCLEOTIDE SEQUENCE [LARGE SCALE GENOMIC DNA]</scope>
    <source>
        <strain evidence="1 2">LY1</strain>
    </source>
</reference>
<dbReference type="RefSeq" id="WP_035072437.1">
    <property type="nucleotide sequence ID" value="NZ_JMIH01000015.1"/>
</dbReference>
<dbReference type="InterPro" id="IPR038765">
    <property type="entry name" value="Papain-like_cys_pep_sf"/>
</dbReference>
<organism evidence="1 2">
    <name type="scientific">Anditalea andensis</name>
    <dbReference type="NCBI Taxonomy" id="1048983"/>
    <lineage>
        <taxon>Bacteria</taxon>
        <taxon>Pseudomonadati</taxon>
        <taxon>Bacteroidota</taxon>
        <taxon>Cytophagia</taxon>
        <taxon>Cytophagales</taxon>
        <taxon>Cytophagaceae</taxon>
        <taxon>Anditalea</taxon>
    </lineage>
</organism>
<accession>A0A074KZU5</accession>
<evidence type="ECO:0008006" key="3">
    <source>
        <dbReference type="Google" id="ProtNLM"/>
    </source>
</evidence>
<evidence type="ECO:0000313" key="2">
    <source>
        <dbReference type="Proteomes" id="UP000027821"/>
    </source>
</evidence>
<dbReference type="Proteomes" id="UP000027821">
    <property type="component" value="Unassembled WGS sequence"/>
</dbReference>
<dbReference type="Gene3D" id="3.90.1720.10">
    <property type="entry name" value="endopeptidase domain like (from Nostoc punctiforme)"/>
    <property type="match status" value="1"/>
</dbReference>
<gene>
    <name evidence="1" type="ORF">EL17_06900</name>
</gene>
<evidence type="ECO:0000313" key="1">
    <source>
        <dbReference type="EMBL" id="KEO74459.1"/>
    </source>
</evidence>
<dbReference type="AlphaFoldDB" id="A0A074KZU5"/>
<keyword evidence="2" id="KW-1185">Reference proteome</keyword>
<protein>
    <recommendedName>
        <fullName evidence="3">Permuted papain-like amidase enzyme, YaeF/YiiX, C92 family</fullName>
    </recommendedName>
</protein>
<name>A0A074KZU5_9BACT</name>
<dbReference type="OrthoDB" id="195541at2"/>
<sequence length="216" mass="24421">MHGLYILISCFLILFGSKHTSGLEWSEGDILFQDGDCGDFCEAIRKVTVGYQGRDFSHNGILTNENGEWYVLEAISKGVSKTPLEDFLNRDMDVNGNPKIIVGRLKAKYRHLIQDALVHASSLEGKPYDAYFDLNNDAYYCSELIHLSLQKANEGIPVFQIYPMTFMDPDTMEPFDIWVTYFNKLGIDIPENEPGLNPGGMSTDPALTIIYDFTKR</sequence>
<proteinExistence type="predicted"/>
<dbReference type="STRING" id="1048983.EL17_06900"/>
<dbReference type="EMBL" id="JMIH01000015">
    <property type="protein sequence ID" value="KEO74459.1"/>
    <property type="molecule type" value="Genomic_DNA"/>
</dbReference>
<dbReference type="InterPro" id="IPR024453">
    <property type="entry name" value="Peptidase_C92"/>
</dbReference>
<dbReference type="eggNOG" id="COG0791">
    <property type="taxonomic scope" value="Bacteria"/>
</dbReference>
<comment type="caution">
    <text evidence="1">The sequence shown here is derived from an EMBL/GenBank/DDBJ whole genome shotgun (WGS) entry which is preliminary data.</text>
</comment>
<dbReference type="Pfam" id="PF05708">
    <property type="entry name" value="Peptidase_C92"/>
    <property type="match status" value="1"/>
</dbReference>
<dbReference type="SUPFAM" id="SSF54001">
    <property type="entry name" value="Cysteine proteinases"/>
    <property type="match status" value="1"/>
</dbReference>